<evidence type="ECO:0000313" key="1">
    <source>
        <dbReference type="EMBL" id="CAE0459426.1"/>
    </source>
</evidence>
<dbReference type="EMBL" id="HBIO01005920">
    <property type="protein sequence ID" value="CAE0459426.1"/>
    <property type="molecule type" value="Transcribed_RNA"/>
</dbReference>
<reference evidence="1" key="1">
    <citation type="submission" date="2021-01" db="EMBL/GenBank/DDBJ databases">
        <authorList>
            <person name="Corre E."/>
            <person name="Pelletier E."/>
            <person name="Niang G."/>
            <person name="Scheremetjew M."/>
            <person name="Finn R."/>
            <person name="Kale V."/>
            <person name="Holt S."/>
            <person name="Cochrane G."/>
            <person name="Meng A."/>
            <person name="Brown T."/>
            <person name="Cohen L."/>
        </authorList>
    </citation>
    <scope>NUCLEOTIDE SEQUENCE</scope>
    <source>
        <strain evidence="1">MM31A-1</strain>
    </source>
</reference>
<accession>A0A7S3PXZ6</accession>
<organism evidence="1">
    <name type="scientific">Chaetoceros debilis</name>
    <dbReference type="NCBI Taxonomy" id="122233"/>
    <lineage>
        <taxon>Eukaryota</taxon>
        <taxon>Sar</taxon>
        <taxon>Stramenopiles</taxon>
        <taxon>Ochrophyta</taxon>
        <taxon>Bacillariophyta</taxon>
        <taxon>Coscinodiscophyceae</taxon>
        <taxon>Chaetocerotophycidae</taxon>
        <taxon>Chaetocerotales</taxon>
        <taxon>Chaetocerotaceae</taxon>
        <taxon>Chaetoceros</taxon>
    </lineage>
</organism>
<evidence type="ECO:0008006" key="2">
    <source>
        <dbReference type="Google" id="ProtNLM"/>
    </source>
</evidence>
<sequence>MQPCSAQFGVGNKMKQGGTFQELNEQAAGGGAGVGAGAMAGAGAMNADMMAEIANMDSDDLMKMLQESMNDPATMEYMNQMGAGMEDVMQQLAAMDPAQMKQQITDNLATMTSDETLNSVLEQSDEVLESLLMQGLITEEQMLEFQEDPAKFQEQMSQAFEEMNKILSDPEALDAAMNMMNGMADMMANPDAAMAKLAEAFSAELGDDDKIEEARLQLLADPDSAGNPTLASLFQDQNMKEILEDPVLWREQVKLGQEMLAGGGGGLGGAGLGEL</sequence>
<protein>
    <recommendedName>
        <fullName evidence="2">STI1 domain-containing protein</fullName>
    </recommendedName>
</protein>
<proteinExistence type="predicted"/>
<name>A0A7S3PXZ6_9STRA</name>
<gene>
    <name evidence="1" type="ORF">CDEB00056_LOCUS4267</name>
</gene>
<dbReference type="AlphaFoldDB" id="A0A7S3PXZ6"/>